<dbReference type="InterPro" id="IPR028229">
    <property type="entry name" value="Integrase_rpt"/>
</dbReference>
<accession>A0A1I4SZ97</accession>
<dbReference type="InterPro" id="IPR024965">
    <property type="entry name" value="Putative_integrase"/>
</dbReference>
<dbReference type="Gene3D" id="1.10.443.10">
    <property type="entry name" value="Intergrase catalytic core"/>
    <property type="match status" value="1"/>
</dbReference>
<keyword evidence="1" id="KW-0233">DNA recombination</keyword>
<dbReference type="InterPro" id="IPR013762">
    <property type="entry name" value="Integrase-like_cat_sf"/>
</dbReference>
<dbReference type="Pfam" id="PF13009">
    <property type="entry name" value="Integrase_2"/>
    <property type="match status" value="1"/>
</dbReference>
<dbReference type="AlphaFoldDB" id="A0A1I4SZ97"/>
<keyword evidence="2" id="KW-0175">Coiled coil</keyword>
<feature type="coiled-coil region" evidence="2">
    <location>
        <begin position="562"/>
        <end position="594"/>
    </location>
</feature>
<dbReference type="Pfam" id="PF14882">
    <property type="entry name" value="INT_rpt"/>
    <property type="match status" value="1"/>
</dbReference>
<organism evidence="3 4">
    <name type="scientific">Halopseudomonas yangmingensis</name>
    <dbReference type="NCBI Taxonomy" id="1720063"/>
    <lineage>
        <taxon>Bacteria</taxon>
        <taxon>Pseudomonadati</taxon>
        <taxon>Pseudomonadota</taxon>
        <taxon>Gammaproteobacteria</taxon>
        <taxon>Pseudomonadales</taxon>
        <taxon>Pseudomonadaceae</taxon>
        <taxon>Halopseudomonas</taxon>
    </lineage>
</organism>
<dbReference type="GO" id="GO:0006310">
    <property type="term" value="P:DNA recombination"/>
    <property type="evidence" value="ECO:0007669"/>
    <property type="project" value="UniProtKB-KW"/>
</dbReference>
<gene>
    <name evidence="3" type="ORF">SAMN05216217_11227</name>
</gene>
<dbReference type="SUPFAM" id="SSF56349">
    <property type="entry name" value="DNA breaking-rejoining enzymes"/>
    <property type="match status" value="1"/>
</dbReference>
<dbReference type="GO" id="GO:0003677">
    <property type="term" value="F:DNA binding"/>
    <property type="evidence" value="ECO:0007669"/>
    <property type="project" value="InterPro"/>
</dbReference>
<evidence type="ECO:0000313" key="3">
    <source>
        <dbReference type="EMBL" id="SFM69741.1"/>
    </source>
</evidence>
<dbReference type="Proteomes" id="UP000243629">
    <property type="component" value="Unassembled WGS sequence"/>
</dbReference>
<name>A0A1I4SZ97_9GAMM</name>
<dbReference type="InterPro" id="IPR011010">
    <property type="entry name" value="DNA_brk_join_enz"/>
</dbReference>
<dbReference type="GO" id="GO:0015074">
    <property type="term" value="P:DNA integration"/>
    <property type="evidence" value="ECO:0007669"/>
    <property type="project" value="InterPro"/>
</dbReference>
<dbReference type="RefSeq" id="WP_093476895.1">
    <property type="nucleotide sequence ID" value="NZ_FOUI01000012.1"/>
</dbReference>
<proteinExistence type="predicted"/>
<evidence type="ECO:0000256" key="2">
    <source>
        <dbReference type="SAM" id="Coils"/>
    </source>
</evidence>
<keyword evidence="4" id="KW-1185">Reference proteome</keyword>
<reference evidence="4" key="1">
    <citation type="submission" date="2016-10" db="EMBL/GenBank/DDBJ databases">
        <authorList>
            <person name="Varghese N."/>
            <person name="Submissions S."/>
        </authorList>
    </citation>
    <scope>NUCLEOTIDE SEQUENCE [LARGE SCALE GENOMIC DNA]</scope>
    <source>
        <strain evidence="4">DSM 24213</strain>
    </source>
</reference>
<sequence length="911" mass="104399">MKKDDKGDFIGAPVSPSNLDELKSIIRENGINNSPQYRRRYKDIPGLPAHPERVFSEEWKGYVDFFDIPDLISYKKLKKEVIASKIGSKKAYISWVNSLNNDARYPRAPEEAYGEEWEDWYEFCGKEKPYQLRYISEPYKLWADKIEEFMRQALGGGSKINNLCRFVRMYIEKHEKSKSPQEFLTKEKVNIRPFRKELDLLPTDNYRRNVIIAVNEFLNFVIENDLTDEDEDTGEIVRVMNARNPFQFMTDDKSVTSPVRGESTKPCLQYYFVRRCQDWIVPKNAKTFKDLVHLQKFDTDWISVPRKLIDKKDPDCVYRERLGEYQIWCPIDWIHTYALTKVPLRGRQISYNDSGEGDNEIAEIGPNGSIIWVKNTGGLAGTTKAQSFIKKMSDGNIGMYVTTNKTSNNGAGYSIPWIPEDLAYWLVRLRKWQQKYNSISEATPWTRCVRTNLNELQLRARGVNCFLFRAFGDVEPKNPSLALTTRLAAALYHIQPASLKLAEVNGTPYRLSNYKSKYTPHSMRVSLITAYVMEYGLPIEVVMKIVGHSSIVMSIYYCKINHTDIRQRLEEAEKKALKSQAEATQALIEQNQIESVKNQLVGSNQDLLRSLTNDVPAGNYVFRDYGICPYAASRCDDGGEEIAGSKVRSPAPAGYLGIQNCLRCRHFITGPVFLGGLLSITNEVLFEANEQSAICDDLQVKIQNINTRLSDLDRQEYLAQLKNKSFDYEERKVLEFKIRKLESEYESAAKKFDMLLCDLQSSYKLIQLSQSVANGVLDSGESSLQLIKMPESEIKIEVEESSHFQQLHEICENATIYESCNPSRAVFPRSQLLDRMATFNDMAPGLFLLSKEEQLVVGNQLVALFKTRVGSWGKINSLINGDLKLCDLVGPERIELSEIELIRKRSVQEIL</sequence>
<dbReference type="STRING" id="1720063.SAMN05216217_11227"/>
<protein>
    <submittedName>
        <fullName evidence="3">Phage integrase family protein</fullName>
    </submittedName>
</protein>
<dbReference type="EMBL" id="FOUI01000012">
    <property type="protein sequence ID" value="SFM69741.1"/>
    <property type="molecule type" value="Genomic_DNA"/>
</dbReference>
<dbReference type="OrthoDB" id="2077978at2"/>
<feature type="coiled-coil region" evidence="2">
    <location>
        <begin position="695"/>
        <end position="758"/>
    </location>
</feature>
<evidence type="ECO:0000313" key="4">
    <source>
        <dbReference type="Proteomes" id="UP000243629"/>
    </source>
</evidence>
<evidence type="ECO:0000256" key="1">
    <source>
        <dbReference type="ARBA" id="ARBA00023172"/>
    </source>
</evidence>